<evidence type="ECO:0000313" key="1">
    <source>
        <dbReference type="EMBL" id="GGF38255.1"/>
    </source>
</evidence>
<comment type="caution">
    <text evidence="1">The sequence shown here is derived from an EMBL/GenBank/DDBJ whole genome shotgun (WGS) entry which is preliminary data.</text>
</comment>
<accession>A0A917BES8</accession>
<organism evidence="1 2">
    <name type="scientific">Subtercola lobariae</name>
    <dbReference type="NCBI Taxonomy" id="1588641"/>
    <lineage>
        <taxon>Bacteria</taxon>
        <taxon>Bacillati</taxon>
        <taxon>Actinomycetota</taxon>
        <taxon>Actinomycetes</taxon>
        <taxon>Micrococcales</taxon>
        <taxon>Microbacteriaceae</taxon>
        <taxon>Subtercola</taxon>
    </lineage>
</organism>
<dbReference type="AlphaFoldDB" id="A0A917BES8"/>
<dbReference type="EMBL" id="BMGP01000006">
    <property type="protein sequence ID" value="GGF38255.1"/>
    <property type="molecule type" value="Genomic_DNA"/>
</dbReference>
<reference evidence="1 2" key="1">
    <citation type="journal article" date="2014" name="Int. J. Syst. Evol. Microbiol.">
        <title>Complete genome sequence of Corynebacterium casei LMG S-19264T (=DSM 44701T), isolated from a smear-ripened cheese.</title>
        <authorList>
            <consortium name="US DOE Joint Genome Institute (JGI-PGF)"/>
            <person name="Walter F."/>
            <person name="Albersmeier A."/>
            <person name="Kalinowski J."/>
            <person name="Ruckert C."/>
        </authorList>
    </citation>
    <scope>NUCLEOTIDE SEQUENCE [LARGE SCALE GENOMIC DNA]</scope>
    <source>
        <strain evidence="1 2">CGMCC 1.12976</strain>
    </source>
</reference>
<name>A0A917BES8_9MICO</name>
<evidence type="ECO:0000313" key="2">
    <source>
        <dbReference type="Proteomes" id="UP000598775"/>
    </source>
</evidence>
<gene>
    <name evidence="1" type="ORF">GCM10011399_33960</name>
</gene>
<dbReference type="Proteomes" id="UP000598775">
    <property type="component" value="Unassembled WGS sequence"/>
</dbReference>
<proteinExistence type="predicted"/>
<sequence>MPTTHDHGHVLAIIDAVSSFGGEPYARIYRDKLGGDTTTIVSLRFSSYRAKIGPLPPKIAARLRPAVFWNGLRNRAINVPARIDTNPDSPHYLGVWLNTTLKENVTTN</sequence>
<keyword evidence="2" id="KW-1185">Reference proteome</keyword>
<protein>
    <submittedName>
        <fullName evidence="1">Uncharacterized protein</fullName>
    </submittedName>
</protein>